<proteinExistence type="inferred from homology"/>
<evidence type="ECO:0000256" key="9">
    <source>
        <dbReference type="ARBA" id="ARBA00047776"/>
    </source>
</evidence>
<keyword evidence="4" id="KW-0285">Flavoprotein</keyword>
<dbReference type="EC" id="1.18.1.2" evidence="3"/>
<evidence type="ECO:0000256" key="7">
    <source>
        <dbReference type="ARBA" id="ARBA00022857"/>
    </source>
</evidence>
<accession>A0A3G4V5A8</accession>
<name>A0A3G4V5A8_9VIBR</name>
<evidence type="ECO:0000256" key="2">
    <source>
        <dbReference type="ARBA" id="ARBA00008312"/>
    </source>
</evidence>
<dbReference type="Proteomes" id="UP000279760">
    <property type="component" value="Chromosome 1"/>
</dbReference>
<dbReference type="InterPro" id="IPR001433">
    <property type="entry name" value="OxRdtase_FAD/NAD-bd"/>
</dbReference>
<dbReference type="Gene3D" id="3.40.50.80">
    <property type="entry name" value="Nucleotide-binding domain of ferredoxin-NADP reductase (FNR) module"/>
    <property type="match status" value="1"/>
</dbReference>
<protein>
    <recommendedName>
        <fullName evidence="3">ferredoxin--NADP(+) reductase</fullName>
        <ecNumber evidence="3">1.18.1.2</ecNumber>
    </recommendedName>
</protein>
<evidence type="ECO:0000256" key="4">
    <source>
        <dbReference type="ARBA" id="ARBA00022630"/>
    </source>
</evidence>
<dbReference type="InterPro" id="IPR017938">
    <property type="entry name" value="Riboflavin_synthase-like_b-brl"/>
</dbReference>
<comment type="cofactor">
    <cofactor evidence="1">
        <name>FAD</name>
        <dbReference type="ChEBI" id="CHEBI:57692"/>
    </cofactor>
</comment>
<evidence type="ECO:0000313" key="12">
    <source>
        <dbReference type="Proteomes" id="UP000279760"/>
    </source>
</evidence>
<evidence type="ECO:0000256" key="6">
    <source>
        <dbReference type="ARBA" id="ARBA00022827"/>
    </source>
</evidence>
<comment type="similarity">
    <text evidence="2">Belongs to the ferredoxin--NADP reductase type 1 family.</text>
</comment>
<dbReference type="Pfam" id="PF00175">
    <property type="entry name" value="NAD_binding_1"/>
    <property type="match status" value="1"/>
</dbReference>
<dbReference type="PANTHER" id="PTHR47878">
    <property type="entry name" value="OXIDOREDUCTASE FAD/NAD(P)-BINDING DOMAIN PROTEIN"/>
    <property type="match status" value="1"/>
</dbReference>
<evidence type="ECO:0000256" key="5">
    <source>
        <dbReference type="ARBA" id="ARBA00022741"/>
    </source>
</evidence>
<organism evidence="11 12">
    <name type="scientific">Vibrio mediterranei</name>
    <dbReference type="NCBI Taxonomy" id="689"/>
    <lineage>
        <taxon>Bacteria</taxon>
        <taxon>Pseudomonadati</taxon>
        <taxon>Pseudomonadota</taxon>
        <taxon>Gammaproteobacteria</taxon>
        <taxon>Vibrionales</taxon>
        <taxon>Vibrionaceae</taxon>
        <taxon>Vibrio</taxon>
    </lineage>
</organism>
<feature type="domain" description="FAD-binding FR-type" evidence="10">
    <location>
        <begin position="11"/>
        <end position="115"/>
    </location>
</feature>
<dbReference type="InterPro" id="IPR008333">
    <property type="entry name" value="Cbr1-like_FAD-bd_dom"/>
</dbReference>
<evidence type="ECO:0000313" key="11">
    <source>
        <dbReference type="EMBL" id="AYV19943.1"/>
    </source>
</evidence>
<comment type="catalytic activity">
    <reaction evidence="9">
        <text>2 reduced [2Fe-2S]-[ferredoxin] + NADP(+) + H(+) = 2 oxidized [2Fe-2S]-[ferredoxin] + NADPH</text>
        <dbReference type="Rhea" id="RHEA:20125"/>
        <dbReference type="Rhea" id="RHEA-COMP:10000"/>
        <dbReference type="Rhea" id="RHEA-COMP:10001"/>
        <dbReference type="ChEBI" id="CHEBI:15378"/>
        <dbReference type="ChEBI" id="CHEBI:33737"/>
        <dbReference type="ChEBI" id="CHEBI:33738"/>
        <dbReference type="ChEBI" id="CHEBI:57783"/>
        <dbReference type="ChEBI" id="CHEBI:58349"/>
        <dbReference type="EC" id="1.18.1.2"/>
    </reaction>
</comment>
<dbReference type="SUPFAM" id="SSF52343">
    <property type="entry name" value="Ferredoxin reductase-like, C-terminal NADP-linked domain"/>
    <property type="match status" value="1"/>
</dbReference>
<keyword evidence="6" id="KW-0274">FAD</keyword>
<dbReference type="AlphaFoldDB" id="A0A3G4V5A8"/>
<dbReference type="InterPro" id="IPR051930">
    <property type="entry name" value="FNR_type-1"/>
</dbReference>
<evidence type="ECO:0000256" key="1">
    <source>
        <dbReference type="ARBA" id="ARBA00001974"/>
    </source>
</evidence>
<dbReference type="Pfam" id="PF00970">
    <property type="entry name" value="FAD_binding_6"/>
    <property type="match status" value="1"/>
</dbReference>
<sequence>MANIDNVLVPNGLVEGRVLAKKQWTEKLFSLEVAASIETYVAGQFTKLGLLNSDGEWVRRAYSMVNHPKHPYGKDHLEFLIIADDNGQLSPKLNDLEVGDKLFVGKQPSGFMTLEEIPDYAKALWMLSTGTAIGPFLSILEDDSIAKRFDSIVLVHAVRTQSELVYSDSIEYAKNALGDKFQFVSVVSREAHPTSLRGRIPELLLNREVQKQVGLALSAPDSFVYICGNPAMVKDTSETLLELGLTKHLRRKPGNFASENYW</sequence>
<gene>
    <name evidence="11" type="ORF">ECB94_00920</name>
</gene>
<keyword evidence="5" id="KW-0547">Nucleotide-binding</keyword>
<evidence type="ECO:0000256" key="8">
    <source>
        <dbReference type="ARBA" id="ARBA00023002"/>
    </source>
</evidence>
<dbReference type="GO" id="GO:0004324">
    <property type="term" value="F:ferredoxin-NADP+ reductase activity"/>
    <property type="evidence" value="ECO:0007669"/>
    <property type="project" value="UniProtKB-EC"/>
</dbReference>
<dbReference type="EMBL" id="CP033577">
    <property type="protein sequence ID" value="AYV19943.1"/>
    <property type="molecule type" value="Genomic_DNA"/>
</dbReference>
<dbReference type="GO" id="GO:0034599">
    <property type="term" value="P:cellular response to oxidative stress"/>
    <property type="evidence" value="ECO:0007669"/>
    <property type="project" value="TreeGrafter"/>
</dbReference>
<evidence type="ECO:0000259" key="10">
    <source>
        <dbReference type="PROSITE" id="PS51384"/>
    </source>
</evidence>
<dbReference type="SUPFAM" id="SSF63380">
    <property type="entry name" value="Riboflavin synthase domain-like"/>
    <property type="match status" value="1"/>
</dbReference>
<dbReference type="Gene3D" id="2.40.30.10">
    <property type="entry name" value="Translation factors"/>
    <property type="match status" value="1"/>
</dbReference>
<evidence type="ECO:0000256" key="3">
    <source>
        <dbReference type="ARBA" id="ARBA00013223"/>
    </source>
</evidence>
<reference evidence="11 12" key="1">
    <citation type="submission" date="2018-11" db="EMBL/GenBank/DDBJ databases">
        <title>Complete Genome Sequence of Vbrio mediterranei 117-T6: a Potential Pathogen Bacteria Isolated from the Conchocelis of Pyropia.</title>
        <authorList>
            <person name="Liu Q."/>
        </authorList>
    </citation>
    <scope>NUCLEOTIDE SEQUENCE [LARGE SCALE GENOMIC DNA]</scope>
    <source>
        <strain evidence="11 12">117-T6</strain>
    </source>
</reference>
<dbReference type="InterPro" id="IPR017927">
    <property type="entry name" value="FAD-bd_FR_type"/>
</dbReference>
<dbReference type="RefSeq" id="WP_124939760.1">
    <property type="nucleotide sequence ID" value="NZ_CP033577.1"/>
</dbReference>
<dbReference type="InterPro" id="IPR033892">
    <property type="entry name" value="FNR_bac"/>
</dbReference>
<dbReference type="CDD" id="cd06195">
    <property type="entry name" value="FNR1"/>
    <property type="match status" value="1"/>
</dbReference>
<dbReference type="PROSITE" id="PS51384">
    <property type="entry name" value="FAD_FR"/>
    <property type="match status" value="1"/>
</dbReference>
<dbReference type="InterPro" id="IPR039261">
    <property type="entry name" value="FNR_nucleotide-bd"/>
</dbReference>
<keyword evidence="7" id="KW-0521">NADP</keyword>
<dbReference type="GO" id="GO:0042167">
    <property type="term" value="P:heme catabolic process"/>
    <property type="evidence" value="ECO:0007669"/>
    <property type="project" value="TreeGrafter"/>
</dbReference>
<keyword evidence="8" id="KW-0560">Oxidoreductase</keyword>
<dbReference type="GO" id="GO:0000166">
    <property type="term" value="F:nucleotide binding"/>
    <property type="evidence" value="ECO:0007669"/>
    <property type="project" value="UniProtKB-KW"/>
</dbReference>
<dbReference type="PANTHER" id="PTHR47878:SF1">
    <property type="entry name" value="FLAVODOXIN_FERREDOXIN--NADP REDUCTASE"/>
    <property type="match status" value="1"/>
</dbReference>